<accession>A0A4S2KCV2</accession>
<evidence type="ECO:0008006" key="4">
    <source>
        <dbReference type="Google" id="ProtNLM"/>
    </source>
</evidence>
<evidence type="ECO:0000256" key="1">
    <source>
        <dbReference type="SAM" id="SignalP"/>
    </source>
</evidence>
<dbReference type="Proteomes" id="UP000310200">
    <property type="component" value="Unassembled WGS sequence"/>
</dbReference>
<reference evidence="2 3" key="1">
    <citation type="journal article" date="2019" name="Philos. Trans. R. Soc. Lond., B, Biol. Sci.">
        <title>Ant behaviour and brain gene expression of defending hosts depend on the ecological success of the intruding social parasite.</title>
        <authorList>
            <person name="Kaur R."/>
            <person name="Stoldt M."/>
            <person name="Jongepier E."/>
            <person name="Feldmeyer B."/>
            <person name="Menzel F."/>
            <person name="Bornberg-Bauer E."/>
            <person name="Foitzik S."/>
        </authorList>
    </citation>
    <scope>NUCLEOTIDE SEQUENCE [LARGE SCALE GENOMIC DNA]</scope>
    <source>
        <tissue evidence="2">Whole body</tissue>
    </source>
</reference>
<keyword evidence="1" id="KW-0732">Signal</keyword>
<comment type="caution">
    <text evidence="2">The sequence shown here is derived from an EMBL/GenBank/DDBJ whole genome shotgun (WGS) entry which is preliminary data.</text>
</comment>
<proteinExistence type="predicted"/>
<keyword evidence="3" id="KW-1185">Reference proteome</keyword>
<dbReference type="AlphaFoldDB" id="A0A4S2KCV2"/>
<evidence type="ECO:0000313" key="2">
    <source>
        <dbReference type="EMBL" id="TGZ47161.1"/>
    </source>
</evidence>
<organism evidence="2 3">
    <name type="scientific">Temnothorax longispinosus</name>
    <dbReference type="NCBI Taxonomy" id="300112"/>
    <lineage>
        <taxon>Eukaryota</taxon>
        <taxon>Metazoa</taxon>
        <taxon>Ecdysozoa</taxon>
        <taxon>Arthropoda</taxon>
        <taxon>Hexapoda</taxon>
        <taxon>Insecta</taxon>
        <taxon>Pterygota</taxon>
        <taxon>Neoptera</taxon>
        <taxon>Endopterygota</taxon>
        <taxon>Hymenoptera</taxon>
        <taxon>Apocrita</taxon>
        <taxon>Aculeata</taxon>
        <taxon>Formicoidea</taxon>
        <taxon>Formicidae</taxon>
        <taxon>Myrmicinae</taxon>
        <taxon>Temnothorax</taxon>
    </lineage>
</organism>
<name>A0A4S2KCV2_9HYME</name>
<gene>
    <name evidence="2" type="ORF">DBV15_06099</name>
</gene>
<feature type="signal peptide" evidence="1">
    <location>
        <begin position="1"/>
        <end position="23"/>
    </location>
</feature>
<feature type="chain" id="PRO_5020839270" description="Protein sleepless" evidence="1">
    <location>
        <begin position="24"/>
        <end position="202"/>
    </location>
</feature>
<dbReference type="STRING" id="300112.A0A4S2KCV2"/>
<evidence type="ECO:0000313" key="3">
    <source>
        <dbReference type="Proteomes" id="UP000310200"/>
    </source>
</evidence>
<protein>
    <recommendedName>
        <fullName evidence="4">Protein sleepless</fullName>
    </recommendedName>
</protein>
<dbReference type="EMBL" id="QBLH01002754">
    <property type="protein sequence ID" value="TGZ47161.1"/>
    <property type="molecule type" value="Genomic_DNA"/>
</dbReference>
<sequence>MNANAHVAITCFLLVTLIALTSGQLMSKEHRTHAASERANDLWCYRCFTMNDGEKCINLTGNTGNTSTYNHKCVDDKRICMISHAEKGRSAKLRTPNEIGKKKPDVTSARALQVKRFSYTTSTENSTSSPKTWSLERNCTNKCEPGCIVIGERTKLYACTACCETNLCNNGTGTANDLTIKEIDLLLALALQAILTVIMYPS</sequence>